<dbReference type="Proteomes" id="UP001060215">
    <property type="component" value="Chromosome 10"/>
</dbReference>
<name>A0ACC0G9A4_9ERIC</name>
<dbReference type="EMBL" id="CM045767">
    <property type="protein sequence ID" value="KAI7997539.1"/>
    <property type="molecule type" value="Genomic_DNA"/>
</dbReference>
<gene>
    <name evidence="1" type="ORF">LOK49_LG10G02973</name>
</gene>
<accession>A0ACC0G9A4</accession>
<comment type="caution">
    <text evidence="1">The sequence shown here is derived from an EMBL/GenBank/DDBJ whole genome shotgun (WGS) entry which is preliminary data.</text>
</comment>
<reference evidence="1 2" key="1">
    <citation type="journal article" date="2022" name="Plant J.">
        <title>Chromosome-level genome of Camellia lanceoleosa provides a valuable resource for understanding genome evolution and self-incompatibility.</title>
        <authorList>
            <person name="Gong W."/>
            <person name="Xiao S."/>
            <person name="Wang L."/>
            <person name="Liao Z."/>
            <person name="Chang Y."/>
            <person name="Mo W."/>
            <person name="Hu G."/>
            <person name="Li W."/>
            <person name="Zhao G."/>
            <person name="Zhu H."/>
            <person name="Hu X."/>
            <person name="Ji K."/>
            <person name="Xiang X."/>
            <person name="Song Q."/>
            <person name="Yuan D."/>
            <person name="Jin S."/>
            <person name="Zhang L."/>
        </authorList>
    </citation>
    <scope>NUCLEOTIDE SEQUENCE [LARGE SCALE GENOMIC DNA]</scope>
    <source>
        <strain evidence="1">SQ_2022a</strain>
    </source>
</reference>
<proteinExistence type="predicted"/>
<evidence type="ECO:0000313" key="2">
    <source>
        <dbReference type="Proteomes" id="UP001060215"/>
    </source>
</evidence>
<sequence>MQEAIATKGKDNETDHSHQPQFPRSQTALQRQLGPNRSEERWRLCRGRVERGPARSGGYRRWRLSRPVGSGTAERLTSLSLRGPRVWVPSEKMSLGMGDETMFEWLFEGVYTPSYWSMRLKVLKV</sequence>
<protein>
    <submittedName>
        <fullName evidence="1">Uncharacterized protein</fullName>
    </submittedName>
</protein>
<keyword evidence="2" id="KW-1185">Reference proteome</keyword>
<evidence type="ECO:0000313" key="1">
    <source>
        <dbReference type="EMBL" id="KAI7997539.1"/>
    </source>
</evidence>
<organism evidence="1 2">
    <name type="scientific">Camellia lanceoleosa</name>
    <dbReference type="NCBI Taxonomy" id="1840588"/>
    <lineage>
        <taxon>Eukaryota</taxon>
        <taxon>Viridiplantae</taxon>
        <taxon>Streptophyta</taxon>
        <taxon>Embryophyta</taxon>
        <taxon>Tracheophyta</taxon>
        <taxon>Spermatophyta</taxon>
        <taxon>Magnoliopsida</taxon>
        <taxon>eudicotyledons</taxon>
        <taxon>Gunneridae</taxon>
        <taxon>Pentapetalae</taxon>
        <taxon>asterids</taxon>
        <taxon>Ericales</taxon>
        <taxon>Theaceae</taxon>
        <taxon>Camellia</taxon>
    </lineage>
</organism>